<accession>A0A3D9AGT5</accession>
<organism evidence="4 5">
    <name type="scientific">Candidatus Chryseobacterium massiliense</name>
    <dbReference type="NCBI Taxonomy" id="204089"/>
    <lineage>
        <taxon>Bacteria</taxon>
        <taxon>Pseudomonadati</taxon>
        <taxon>Bacteroidota</taxon>
        <taxon>Flavobacteriia</taxon>
        <taxon>Flavobacteriales</taxon>
        <taxon>Weeksellaceae</taxon>
        <taxon>Chryseobacterium group</taxon>
        <taxon>Chryseobacterium</taxon>
    </lineage>
</organism>
<reference evidence="4 5" key="1">
    <citation type="journal article" date="2004" name="Emerg. Infect. Dis.">
        <title>Amoebae-resisting bacteria isolated from human nasal swabs by amoebal coculture.</title>
        <authorList>
            <person name="Greub G."/>
            <person name="La Scola B."/>
            <person name="Raoult D."/>
        </authorList>
    </citation>
    <scope>NUCLEOTIDE SEQUENCE [LARGE SCALE GENOMIC DNA]</scope>
    <source>
        <strain evidence="4 5">CCUG 51329</strain>
    </source>
</reference>
<dbReference type="RefSeq" id="WP_116100127.1">
    <property type="nucleotide sequence ID" value="NZ_QNVU01000079.1"/>
</dbReference>
<dbReference type="Proteomes" id="UP000256924">
    <property type="component" value="Unassembled WGS sequence"/>
</dbReference>
<evidence type="ECO:0000256" key="2">
    <source>
        <dbReference type="SAM" id="MobiDB-lite"/>
    </source>
</evidence>
<gene>
    <name evidence="4" type="ORF">DRF68_20250</name>
</gene>
<proteinExistence type="predicted"/>
<keyword evidence="1" id="KW-0233">DNA recombination</keyword>
<feature type="region of interest" description="Disordered" evidence="2">
    <location>
        <begin position="1"/>
        <end position="20"/>
    </location>
</feature>
<feature type="domain" description="Tyr recombinase" evidence="3">
    <location>
        <begin position="46"/>
        <end position="100"/>
    </location>
</feature>
<dbReference type="Pfam" id="PF00589">
    <property type="entry name" value="Phage_integrase"/>
    <property type="match status" value="1"/>
</dbReference>
<evidence type="ECO:0000313" key="5">
    <source>
        <dbReference type="Proteomes" id="UP000256924"/>
    </source>
</evidence>
<dbReference type="GO" id="GO:0006310">
    <property type="term" value="P:DNA recombination"/>
    <property type="evidence" value="ECO:0007669"/>
    <property type="project" value="UniProtKB-KW"/>
</dbReference>
<feature type="compositionally biased region" description="Polar residues" evidence="2">
    <location>
        <begin position="7"/>
        <end position="20"/>
    </location>
</feature>
<dbReference type="AlphaFoldDB" id="A0A3D9AGT5"/>
<evidence type="ECO:0000259" key="3">
    <source>
        <dbReference type="Pfam" id="PF00589"/>
    </source>
</evidence>
<evidence type="ECO:0000256" key="1">
    <source>
        <dbReference type="ARBA" id="ARBA00023172"/>
    </source>
</evidence>
<dbReference type="GO" id="GO:0015074">
    <property type="term" value="P:DNA integration"/>
    <property type="evidence" value="ECO:0007669"/>
    <property type="project" value="InterPro"/>
</dbReference>
<evidence type="ECO:0000313" key="4">
    <source>
        <dbReference type="EMBL" id="REC40337.1"/>
    </source>
</evidence>
<dbReference type="InterPro" id="IPR002104">
    <property type="entry name" value="Integrase_catalytic"/>
</dbReference>
<name>A0A3D9AGT5_9FLAO</name>
<dbReference type="InterPro" id="IPR013762">
    <property type="entry name" value="Integrase-like_cat_sf"/>
</dbReference>
<protein>
    <recommendedName>
        <fullName evidence="3">Tyr recombinase domain-containing protein</fullName>
    </recommendedName>
</protein>
<keyword evidence="5" id="KW-1185">Reference proteome</keyword>
<dbReference type="SUPFAM" id="SSF56349">
    <property type="entry name" value="DNA breaking-rejoining enzymes"/>
    <property type="match status" value="1"/>
</dbReference>
<dbReference type="Gene3D" id="1.10.443.10">
    <property type="entry name" value="Intergrase catalytic core"/>
    <property type="match status" value="1"/>
</dbReference>
<comment type="caution">
    <text evidence="4">The sequence shown here is derived from an EMBL/GenBank/DDBJ whole genome shotgun (WGS) entry which is preliminary data.</text>
</comment>
<dbReference type="EMBL" id="QNVU01000079">
    <property type="protein sequence ID" value="REC40337.1"/>
    <property type="molecule type" value="Genomic_DNA"/>
</dbReference>
<dbReference type="GO" id="GO:0003677">
    <property type="term" value="F:DNA binding"/>
    <property type="evidence" value="ECO:0007669"/>
    <property type="project" value="InterPro"/>
</dbReference>
<dbReference type="InterPro" id="IPR011010">
    <property type="entry name" value="DNA_brk_join_enz"/>
</dbReference>
<sequence>MDKYKDNPNNLPKSVSNQTMNRNLKVLGDLAKINDKILKIRNKGKERIEENLLKYEMICTHTARRSFATNMFKRGVPTRVIMNITGHRTEKAFNSYIKISQDENAELLKEYFSKSA</sequence>